<dbReference type="Proteomes" id="UP000001661">
    <property type="component" value="Chromosome"/>
</dbReference>
<evidence type="ECO:0000256" key="9">
    <source>
        <dbReference type="ARBA" id="ARBA00048220"/>
    </source>
</evidence>
<dbReference type="STRING" id="574087.Acear_0663"/>
<dbReference type="InterPro" id="IPR011125">
    <property type="entry name" value="Znf_HypF"/>
</dbReference>
<dbReference type="eggNOG" id="COG0068">
    <property type="taxonomic scope" value="Bacteria"/>
</dbReference>
<evidence type="ECO:0000313" key="15">
    <source>
        <dbReference type="Proteomes" id="UP000001661"/>
    </source>
</evidence>
<proteinExistence type="inferred from homology"/>
<dbReference type="PANTHER" id="PTHR42959:SF1">
    <property type="entry name" value="CARBAMOYLTRANSFERASE HYPF"/>
    <property type="match status" value="1"/>
</dbReference>
<feature type="active site" evidence="11">
    <location>
        <position position="38"/>
    </location>
</feature>
<evidence type="ECO:0000256" key="11">
    <source>
        <dbReference type="PROSITE-ProRule" id="PRU00520"/>
    </source>
</evidence>
<evidence type="ECO:0000256" key="8">
    <source>
        <dbReference type="ARBA" id="ARBA00047645"/>
    </source>
</evidence>
<keyword evidence="4" id="KW-0436">Ligase</keyword>
<dbReference type="InterPro" id="IPR017945">
    <property type="entry name" value="DHBP_synth_RibB-like_a/b_dom"/>
</dbReference>
<comment type="similarity">
    <text evidence="3 10">Belongs to the carbamoyltransferase HypF family.</text>
</comment>
<dbReference type="Pfam" id="PF17788">
    <property type="entry name" value="HypF_C"/>
    <property type="match status" value="1"/>
</dbReference>
<dbReference type="NCBIfam" id="TIGR00143">
    <property type="entry name" value="hypF"/>
    <property type="match status" value="1"/>
</dbReference>
<dbReference type="InterPro" id="IPR001792">
    <property type="entry name" value="Acylphosphatase-like_dom"/>
</dbReference>
<evidence type="ECO:0000256" key="3">
    <source>
        <dbReference type="ARBA" id="ARBA00008097"/>
    </source>
</evidence>
<dbReference type="RefSeq" id="WP_013277649.1">
    <property type="nucleotide sequence ID" value="NC_014378.1"/>
</dbReference>
<dbReference type="PIRSF" id="PIRSF006256">
    <property type="entry name" value="CMPcnvr_hdrg_mat"/>
    <property type="match status" value="1"/>
</dbReference>
<comment type="catalytic activity">
    <reaction evidence="8 11">
        <text>an acyl phosphate + H2O = a carboxylate + phosphate + H(+)</text>
        <dbReference type="Rhea" id="RHEA:14965"/>
        <dbReference type="ChEBI" id="CHEBI:15377"/>
        <dbReference type="ChEBI" id="CHEBI:15378"/>
        <dbReference type="ChEBI" id="CHEBI:29067"/>
        <dbReference type="ChEBI" id="CHEBI:43474"/>
        <dbReference type="ChEBI" id="CHEBI:59918"/>
        <dbReference type="EC" id="3.6.1.7"/>
    </reaction>
</comment>
<evidence type="ECO:0000259" key="13">
    <source>
        <dbReference type="PROSITE" id="PS51163"/>
    </source>
</evidence>
<dbReference type="PROSITE" id="PS00150">
    <property type="entry name" value="ACYLPHOSPHATASE_1"/>
    <property type="match status" value="1"/>
</dbReference>
<dbReference type="OrthoDB" id="9808093at2"/>
<dbReference type="InterPro" id="IPR036046">
    <property type="entry name" value="Acylphosphatase-like_dom_sf"/>
</dbReference>
<dbReference type="KEGG" id="aar:Acear_0663"/>
<comment type="catalytic activity">
    <reaction evidence="9">
        <text>C-terminal L-cysteinyl-[HypE protein] + carbamoyl phosphate + ATP + H2O = C-terminal S-carboxamide-L-cysteinyl-[HypE protein] + AMP + phosphate + diphosphate + H(+)</text>
        <dbReference type="Rhea" id="RHEA:55636"/>
        <dbReference type="Rhea" id="RHEA-COMP:14247"/>
        <dbReference type="Rhea" id="RHEA-COMP:14392"/>
        <dbReference type="ChEBI" id="CHEBI:15377"/>
        <dbReference type="ChEBI" id="CHEBI:15378"/>
        <dbReference type="ChEBI" id="CHEBI:30616"/>
        <dbReference type="ChEBI" id="CHEBI:33019"/>
        <dbReference type="ChEBI" id="CHEBI:43474"/>
        <dbReference type="ChEBI" id="CHEBI:58228"/>
        <dbReference type="ChEBI" id="CHEBI:76913"/>
        <dbReference type="ChEBI" id="CHEBI:139126"/>
        <dbReference type="ChEBI" id="CHEBI:456215"/>
    </reaction>
</comment>
<dbReference type="InterPro" id="IPR017968">
    <property type="entry name" value="Acylphosphatase_CS"/>
</dbReference>
<comment type="similarity">
    <text evidence="2">Belongs to the acylphosphatase family.</text>
</comment>
<feature type="active site" evidence="11">
    <location>
        <position position="20"/>
    </location>
</feature>
<dbReference type="HOGENOM" id="CLU_009164_0_0_9"/>
<dbReference type="Gene3D" id="3.90.870.50">
    <property type="match status" value="1"/>
</dbReference>
<keyword evidence="5" id="KW-0479">Metal-binding</keyword>
<dbReference type="EC" id="6.2.-.-" evidence="10"/>
<dbReference type="GO" id="GO:0051604">
    <property type="term" value="P:protein maturation"/>
    <property type="evidence" value="ECO:0007669"/>
    <property type="project" value="TreeGrafter"/>
</dbReference>
<dbReference type="Pfam" id="PF22521">
    <property type="entry name" value="HypF_C_2"/>
    <property type="match status" value="1"/>
</dbReference>
<dbReference type="FunFam" id="3.30.420.40:FF:000124">
    <property type="entry name" value="Carbamoyltransferase HypF"/>
    <property type="match status" value="1"/>
</dbReference>
<keyword evidence="6" id="KW-0863">Zinc-finger</keyword>
<keyword evidence="15" id="KW-1185">Reference proteome</keyword>
<keyword evidence="11" id="KW-0378">Hydrolase</keyword>
<dbReference type="InterPro" id="IPR041440">
    <property type="entry name" value="HypF_C"/>
</dbReference>
<evidence type="ECO:0000256" key="4">
    <source>
        <dbReference type="ARBA" id="ARBA00022598"/>
    </source>
</evidence>
<feature type="domain" description="YrdC-like" evidence="13">
    <location>
        <begin position="201"/>
        <end position="385"/>
    </location>
</feature>
<dbReference type="PROSITE" id="PS51163">
    <property type="entry name" value="YRDC"/>
    <property type="match status" value="1"/>
</dbReference>
<dbReference type="Pfam" id="PF00708">
    <property type="entry name" value="Acylphosphatase"/>
    <property type="match status" value="1"/>
</dbReference>
<dbReference type="UniPathway" id="UPA00335"/>
<dbReference type="PANTHER" id="PTHR42959">
    <property type="entry name" value="CARBAMOYLTRANSFERASE"/>
    <property type="match status" value="1"/>
</dbReference>
<evidence type="ECO:0000256" key="2">
    <source>
        <dbReference type="ARBA" id="ARBA00005614"/>
    </source>
</evidence>
<dbReference type="GO" id="GO:0016743">
    <property type="term" value="F:carboxyl- or carbamoyltransferase activity"/>
    <property type="evidence" value="ECO:0007669"/>
    <property type="project" value="UniProtKB-UniRule"/>
</dbReference>
<comment type="pathway">
    <text evidence="1">Protein modification; [NiFe] hydrogenase maturation.</text>
</comment>
<dbReference type="Pfam" id="PF07503">
    <property type="entry name" value="zf-HYPF"/>
    <property type="match status" value="2"/>
</dbReference>
<gene>
    <name evidence="14" type="ordered locus">Acear_0663</name>
</gene>
<dbReference type="EMBL" id="CP002105">
    <property type="protein sequence ID" value="ADL12203.1"/>
    <property type="molecule type" value="Genomic_DNA"/>
</dbReference>
<dbReference type="Gene3D" id="3.30.110.120">
    <property type="match status" value="1"/>
</dbReference>
<name>D9QVE4_ACEAZ</name>
<dbReference type="PROSITE" id="PS51160">
    <property type="entry name" value="ACYLPHOSPHATASE_3"/>
    <property type="match status" value="1"/>
</dbReference>
<sequence>MVNQRKLIQVQGVVQGVGFRPFIYKLAKKHGLNGRVSNTSRGVEIDIEGGKKNITDFISAVKDQPPRLAKIEKITTEDLPAGKYKNFQIATSKSEDDTLTLISPDVSLCRKCKAEILEVNNRRYKYPFTNCTNCGPRFSIIKDLPYDRRQTTMEPFKMCPECRAEYHNPEDRRFHAQPNACPDCGPEVWLTDNEGNEFEVEQPLEESGRLLRQGQIIAVKGLSGFHLICDGTNQQAVVRLRRNKSRPNKPLAVMMDRIETVKEYCQVSKLEADILQGIRKPILLLEKKGSRLPFNIAPNNNSLGVMLPYTPLHCLLFSDQLQILVVTSANQSSLPLEYKNQSALENLREITDYFLLHNREIHLPIDDSVVEVMAGKERIVRRSRGYTPQPIEISELADKDTLAYGAHFKNTFSISKGRLIFLSQHIGDLDNLETYQRFKRVLNHFKEIYEIEPKIIAYDLHPDYPVSKFGQHEVGKKAAVQHHHAHIVSCLAENGVNKRVIGVAFDGTGWGTDNRIWGGEFLLCDYNDFQRVGRLNYVQLPGGDRAVKAPWRMAVSYLFNTYGEELDCYLSDNLAEKELRYIINILKHRINSPQTSSMGRLFAAVSALIGQRESITYQGQAAVELEAVAAKEAMESYAYEIEDRKEGYVINTDKIIRGIVTDLKQGTAKQVIAGRFHATVIGFSLEVCSLLRDRYNINRVALSGGVFQNEIIFTGLYNRLIKAGFEVYTHSRVPCNDGGLSLGQLVIANNQERSQT</sequence>
<keyword evidence="7" id="KW-0862">Zinc</keyword>
<dbReference type="InterPro" id="IPR006070">
    <property type="entry name" value="Sua5-like_dom"/>
</dbReference>
<evidence type="ECO:0000256" key="6">
    <source>
        <dbReference type="ARBA" id="ARBA00022771"/>
    </source>
</evidence>
<accession>D9QVE4</accession>
<dbReference type="SUPFAM" id="SSF54975">
    <property type="entry name" value="Acylphosphatase/BLUF domain-like"/>
    <property type="match status" value="1"/>
</dbReference>
<organism evidence="14 15">
    <name type="scientific">Acetohalobium arabaticum (strain ATCC 49924 / DSM 5501 / Z-7288)</name>
    <dbReference type="NCBI Taxonomy" id="574087"/>
    <lineage>
        <taxon>Bacteria</taxon>
        <taxon>Bacillati</taxon>
        <taxon>Bacillota</taxon>
        <taxon>Clostridia</taxon>
        <taxon>Halanaerobiales</taxon>
        <taxon>Halobacteroidaceae</taxon>
        <taxon>Acetohalobium</taxon>
    </lineage>
</organism>
<evidence type="ECO:0000256" key="7">
    <source>
        <dbReference type="ARBA" id="ARBA00022833"/>
    </source>
</evidence>
<dbReference type="GO" id="GO:0003725">
    <property type="term" value="F:double-stranded RNA binding"/>
    <property type="evidence" value="ECO:0007669"/>
    <property type="project" value="InterPro"/>
</dbReference>
<dbReference type="InterPro" id="IPR004421">
    <property type="entry name" value="Carbamoyltransferase_HypF"/>
</dbReference>
<evidence type="ECO:0000256" key="1">
    <source>
        <dbReference type="ARBA" id="ARBA00004711"/>
    </source>
</evidence>
<dbReference type="Gene3D" id="3.30.420.360">
    <property type="match status" value="1"/>
</dbReference>
<dbReference type="GO" id="GO:0008270">
    <property type="term" value="F:zinc ion binding"/>
    <property type="evidence" value="ECO:0007669"/>
    <property type="project" value="UniProtKB-KW"/>
</dbReference>
<feature type="domain" description="Acylphosphatase-like" evidence="12">
    <location>
        <begin position="5"/>
        <end position="91"/>
    </location>
</feature>
<reference evidence="14 15" key="1">
    <citation type="journal article" date="2010" name="Stand. Genomic Sci.">
        <title>Complete genome sequence of Acetohalobium arabaticum type strain (Z-7288).</title>
        <authorList>
            <person name="Sikorski J."/>
            <person name="Lapidus A."/>
            <person name="Chertkov O."/>
            <person name="Lucas S."/>
            <person name="Copeland A."/>
            <person name="Glavina Del Rio T."/>
            <person name="Nolan M."/>
            <person name="Tice H."/>
            <person name="Cheng J.F."/>
            <person name="Han C."/>
            <person name="Brambilla E."/>
            <person name="Pitluck S."/>
            <person name="Liolios K."/>
            <person name="Ivanova N."/>
            <person name="Mavromatis K."/>
            <person name="Mikhailova N."/>
            <person name="Pati A."/>
            <person name="Bruce D."/>
            <person name="Detter C."/>
            <person name="Tapia R."/>
            <person name="Goodwin L."/>
            <person name="Chen A."/>
            <person name="Palaniappan K."/>
            <person name="Land M."/>
            <person name="Hauser L."/>
            <person name="Chang Y.J."/>
            <person name="Jeffries C.D."/>
            <person name="Rohde M."/>
            <person name="Goker M."/>
            <person name="Spring S."/>
            <person name="Woyke T."/>
            <person name="Bristow J."/>
            <person name="Eisen J.A."/>
            <person name="Markowitz V."/>
            <person name="Hugenholtz P."/>
            <person name="Kyrpides N.C."/>
            <person name="Klenk H.P."/>
        </authorList>
    </citation>
    <scope>NUCLEOTIDE SEQUENCE [LARGE SCALE GENOMIC DNA]</scope>
    <source>
        <strain evidence="15">ATCC 49924 / DSM 5501 / Z-7288</strain>
    </source>
</reference>
<dbReference type="Pfam" id="PF01300">
    <property type="entry name" value="Sua5_yciO_yrdC"/>
    <property type="match status" value="1"/>
</dbReference>
<evidence type="ECO:0000256" key="5">
    <source>
        <dbReference type="ARBA" id="ARBA00022723"/>
    </source>
</evidence>
<dbReference type="InterPro" id="IPR055128">
    <property type="entry name" value="HypF_C_2"/>
</dbReference>
<dbReference type="InterPro" id="IPR051060">
    <property type="entry name" value="Carbamoyltrans_HypF-like"/>
</dbReference>
<protein>
    <recommendedName>
        <fullName evidence="10">Carbamoyltransferase</fullName>
        <ecNumber evidence="10">6.2.-.-</ecNumber>
    </recommendedName>
</protein>
<dbReference type="GO" id="GO:0003998">
    <property type="term" value="F:acylphosphatase activity"/>
    <property type="evidence" value="ECO:0007669"/>
    <property type="project" value="UniProtKB-EC"/>
</dbReference>
<dbReference type="AlphaFoldDB" id="D9QVE4"/>
<dbReference type="SUPFAM" id="SSF55821">
    <property type="entry name" value="YrdC/RibB"/>
    <property type="match status" value="1"/>
</dbReference>
<evidence type="ECO:0000259" key="12">
    <source>
        <dbReference type="PROSITE" id="PS51160"/>
    </source>
</evidence>
<dbReference type="GO" id="GO:0016874">
    <property type="term" value="F:ligase activity"/>
    <property type="evidence" value="ECO:0007669"/>
    <property type="project" value="UniProtKB-UniRule"/>
</dbReference>
<evidence type="ECO:0000313" key="14">
    <source>
        <dbReference type="EMBL" id="ADL12203.1"/>
    </source>
</evidence>
<dbReference type="Gene3D" id="3.30.420.40">
    <property type="match status" value="1"/>
</dbReference>
<evidence type="ECO:0000256" key="10">
    <source>
        <dbReference type="PIRNR" id="PIRNR006256"/>
    </source>
</evidence>